<evidence type="ECO:0000256" key="1">
    <source>
        <dbReference type="SAM" id="MobiDB-lite"/>
    </source>
</evidence>
<gene>
    <name evidence="2" type="ORF">NQ317_019119</name>
</gene>
<evidence type="ECO:0000313" key="2">
    <source>
        <dbReference type="EMBL" id="KAJ8970847.1"/>
    </source>
</evidence>
<name>A0ABQ9J0W7_9CUCU</name>
<dbReference type="Proteomes" id="UP001162164">
    <property type="component" value="Unassembled WGS sequence"/>
</dbReference>
<feature type="compositionally biased region" description="Gly residues" evidence="1">
    <location>
        <begin position="65"/>
        <end position="74"/>
    </location>
</feature>
<reference evidence="2" key="1">
    <citation type="journal article" date="2023" name="Insect Mol. Biol.">
        <title>Genome sequencing provides insights into the evolution of gene families encoding plant cell wall-degrading enzymes in longhorned beetles.</title>
        <authorList>
            <person name="Shin N.R."/>
            <person name="Okamura Y."/>
            <person name="Kirsch R."/>
            <person name="Pauchet Y."/>
        </authorList>
    </citation>
    <scope>NUCLEOTIDE SEQUENCE</scope>
    <source>
        <strain evidence="2">MMC_N1</strain>
    </source>
</reference>
<accession>A0ABQ9J0W7</accession>
<protein>
    <submittedName>
        <fullName evidence="2">Uncharacterized protein</fullName>
    </submittedName>
</protein>
<feature type="region of interest" description="Disordered" evidence="1">
    <location>
        <begin position="52"/>
        <end position="74"/>
    </location>
</feature>
<evidence type="ECO:0000313" key="3">
    <source>
        <dbReference type="Proteomes" id="UP001162164"/>
    </source>
</evidence>
<keyword evidence="3" id="KW-1185">Reference proteome</keyword>
<sequence>MDCPRFSALREGVWTELGVGNGRDLIRKMISGKDNWEKLHKVIKEIMTTKEREEREEGRILSSRIGGGAGDVAG</sequence>
<dbReference type="EMBL" id="JAPWTJ010001562">
    <property type="protein sequence ID" value="KAJ8970847.1"/>
    <property type="molecule type" value="Genomic_DNA"/>
</dbReference>
<proteinExistence type="predicted"/>
<comment type="caution">
    <text evidence="2">The sequence shown here is derived from an EMBL/GenBank/DDBJ whole genome shotgun (WGS) entry which is preliminary data.</text>
</comment>
<organism evidence="2 3">
    <name type="scientific">Molorchus minor</name>
    <dbReference type="NCBI Taxonomy" id="1323400"/>
    <lineage>
        <taxon>Eukaryota</taxon>
        <taxon>Metazoa</taxon>
        <taxon>Ecdysozoa</taxon>
        <taxon>Arthropoda</taxon>
        <taxon>Hexapoda</taxon>
        <taxon>Insecta</taxon>
        <taxon>Pterygota</taxon>
        <taxon>Neoptera</taxon>
        <taxon>Endopterygota</taxon>
        <taxon>Coleoptera</taxon>
        <taxon>Polyphaga</taxon>
        <taxon>Cucujiformia</taxon>
        <taxon>Chrysomeloidea</taxon>
        <taxon>Cerambycidae</taxon>
        <taxon>Lamiinae</taxon>
        <taxon>Monochamini</taxon>
        <taxon>Molorchus</taxon>
    </lineage>
</organism>